<sequence length="85" mass="9790">KKKFLREKSRFVLFDHRKKWFRKRKARQGSRQLSMYFVSSPENLSIPLTMQFLEQAQGDNADGCGRAKYFSSNTVLGTGDIVVSA</sequence>
<name>A0A9X9MD16_GULGU</name>
<evidence type="ECO:0000313" key="2">
    <source>
        <dbReference type="Proteomes" id="UP000269945"/>
    </source>
</evidence>
<feature type="non-terminal residue" evidence="1">
    <location>
        <position position="85"/>
    </location>
</feature>
<reference evidence="1 2" key="1">
    <citation type="submission" date="2018-10" db="EMBL/GenBank/DDBJ databases">
        <authorList>
            <person name="Ekblom R."/>
            <person name="Jareborg N."/>
        </authorList>
    </citation>
    <scope>NUCLEOTIDE SEQUENCE [LARGE SCALE GENOMIC DNA]</scope>
    <source>
        <tissue evidence="1">Muscle</tissue>
    </source>
</reference>
<dbReference type="Proteomes" id="UP000269945">
    <property type="component" value="Unassembled WGS sequence"/>
</dbReference>
<gene>
    <name evidence="1" type="ORF">BN2614_LOCUS1</name>
</gene>
<evidence type="ECO:0000313" key="1">
    <source>
        <dbReference type="EMBL" id="VCX42171.1"/>
    </source>
</evidence>
<feature type="non-terminal residue" evidence="1">
    <location>
        <position position="1"/>
    </location>
</feature>
<protein>
    <submittedName>
        <fullName evidence="1">Uncharacterized protein</fullName>
    </submittedName>
</protein>
<keyword evidence="2" id="KW-1185">Reference proteome</keyword>
<proteinExistence type="predicted"/>
<accession>A0A9X9MD16</accession>
<dbReference type="EMBL" id="CYRY02046451">
    <property type="protein sequence ID" value="VCX42171.1"/>
    <property type="molecule type" value="Genomic_DNA"/>
</dbReference>
<organism evidence="1 2">
    <name type="scientific">Gulo gulo</name>
    <name type="common">Wolverine</name>
    <name type="synonym">Gluton</name>
    <dbReference type="NCBI Taxonomy" id="48420"/>
    <lineage>
        <taxon>Eukaryota</taxon>
        <taxon>Metazoa</taxon>
        <taxon>Chordata</taxon>
        <taxon>Craniata</taxon>
        <taxon>Vertebrata</taxon>
        <taxon>Euteleostomi</taxon>
        <taxon>Mammalia</taxon>
        <taxon>Eutheria</taxon>
        <taxon>Laurasiatheria</taxon>
        <taxon>Carnivora</taxon>
        <taxon>Caniformia</taxon>
        <taxon>Musteloidea</taxon>
        <taxon>Mustelidae</taxon>
        <taxon>Guloninae</taxon>
        <taxon>Gulo</taxon>
    </lineage>
</organism>
<dbReference type="AlphaFoldDB" id="A0A9X9MD16"/>
<comment type="caution">
    <text evidence="1">The sequence shown here is derived from an EMBL/GenBank/DDBJ whole genome shotgun (WGS) entry which is preliminary data.</text>
</comment>